<dbReference type="InterPro" id="IPR006141">
    <property type="entry name" value="Intein_N"/>
</dbReference>
<accession>A0A7C9J5E5</accession>
<dbReference type="NCBIfam" id="TIGR01643">
    <property type="entry name" value="YD_repeat_2x"/>
    <property type="match status" value="3"/>
</dbReference>
<feature type="compositionally biased region" description="Polar residues" evidence="2">
    <location>
        <begin position="1491"/>
        <end position="1501"/>
    </location>
</feature>
<dbReference type="NCBIfam" id="TIGR03696">
    <property type="entry name" value="Rhs_assc_core"/>
    <property type="match status" value="1"/>
</dbReference>
<dbReference type="InterPro" id="IPR003587">
    <property type="entry name" value="Hint_dom_N"/>
</dbReference>
<dbReference type="InterPro" id="IPR036844">
    <property type="entry name" value="Hint_dom_sf"/>
</dbReference>
<protein>
    <submittedName>
        <fullName evidence="5">DUF3990 domain-containing protein</fullName>
    </submittedName>
</protein>
<evidence type="ECO:0000313" key="6">
    <source>
        <dbReference type="Proteomes" id="UP000479526"/>
    </source>
</evidence>
<dbReference type="InterPro" id="IPR025051">
    <property type="entry name" value="DUF3990"/>
</dbReference>
<dbReference type="InterPro" id="IPR006530">
    <property type="entry name" value="YD"/>
</dbReference>
<feature type="compositionally biased region" description="Basic and acidic residues" evidence="2">
    <location>
        <begin position="37"/>
        <end position="52"/>
    </location>
</feature>
<feature type="region of interest" description="Disordered" evidence="2">
    <location>
        <begin position="1736"/>
        <end position="1762"/>
    </location>
</feature>
<dbReference type="Pfam" id="PF05593">
    <property type="entry name" value="RHS_repeat"/>
    <property type="match status" value="2"/>
</dbReference>
<dbReference type="SMART" id="SM00306">
    <property type="entry name" value="HintN"/>
    <property type="match status" value="1"/>
</dbReference>
<keyword evidence="1" id="KW-0677">Repeat</keyword>
<dbReference type="PROSITE" id="PS50818">
    <property type="entry name" value="INTEIN_C_TER"/>
    <property type="match status" value="1"/>
</dbReference>
<comment type="caution">
    <text evidence="5">The sequence shown here is derived from an EMBL/GenBank/DDBJ whole genome shotgun (WGS) entry which is preliminary data.</text>
</comment>
<dbReference type="PROSITE" id="PS50817">
    <property type="entry name" value="INTEIN_N_TER"/>
    <property type="match status" value="1"/>
</dbReference>
<dbReference type="InterPro" id="IPR031325">
    <property type="entry name" value="RHS_repeat"/>
</dbReference>
<dbReference type="InterPro" id="IPR022385">
    <property type="entry name" value="Rhs_assc_core"/>
</dbReference>
<dbReference type="InterPro" id="IPR050708">
    <property type="entry name" value="T6SS_VgrG/RHS"/>
</dbReference>
<reference evidence="5 6" key="1">
    <citation type="submission" date="2020-01" db="EMBL/GenBank/DDBJ databases">
        <title>Herbidospora sp. NEAU-GS84 nov., a novel actinomycete isolated from soil.</title>
        <authorList>
            <person name="Han L."/>
        </authorList>
    </citation>
    <scope>NUCLEOTIDE SEQUENCE [LARGE SCALE GENOMIC DNA]</scope>
    <source>
        <strain evidence="5 6">NEAU-GS84</strain>
    </source>
</reference>
<dbReference type="InterPro" id="IPR030934">
    <property type="entry name" value="Intein_C"/>
</dbReference>
<evidence type="ECO:0000259" key="4">
    <source>
        <dbReference type="SMART" id="SM00306"/>
    </source>
</evidence>
<name>A0A7C9J5E5_9ACTN</name>
<dbReference type="Gene3D" id="2.180.10.10">
    <property type="entry name" value="RHS repeat-associated core"/>
    <property type="match status" value="2"/>
</dbReference>
<dbReference type="RefSeq" id="WP_161477658.1">
    <property type="nucleotide sequence ID" value="NZ_WXEW01000001.1"/>
</dbReference>
<dbReference type="PANTHER" id="PTHR32305">
    <property type="match status" value="1"/>
</dbReference>
<evidence type="ECO:0000313" key="5">
    <source>
        <dbReference type="EMBL" id="NAS20108.1"/>
    </source>
</evidence>
<feature type="signal peptide" evidence="3">
    <location>
        <begin position="1"/>
        <end position="29"/>
    </location>
</feature>
<dbReference type="InterPro" id="IPR056823">
    <property type="entry name" value="TEN-like_YD-shell"/>
</dbReference>
<dbReference type="CDD" id="cd00081">
    <property type="entry name" value="Hint"/>
    <property type="match status" value="1"/>
</dbReference>
<feature type="domain" description="Hint" evidence="4">
    <location>
        <begin position="1906"/>
        <end position="2004"/>
    </location>
</feature>
<proteinExistence type="predicted"/>
<dbReference type="Proteomes" id="UP000479526">
    <property type="component" value="Unassembled WGS sequence"/>
</dbReference>
<gene>
    <name evidence="5" type="ORF">GT755_00240</name>
</gene>
<keyword evidence="6" id="KW-1185">Reference proteome</keyword>
<sequence>MNLRWTARVAAPLAAVLVAGLLQAPPATATSAAPEPIKTKDTPSVDGAEFKARPAAPDPEKGAAWQPKPIAGTVKVEGAAQPISLADTARALVRASGAGEVSLGYEAVEDAYGADWASRLRLVKLPDCAATTPQAAQCQVETPVPAENDTEAKAVSAENLTAGVYALTAGPSGASGDYSATSLSPSATWTAGGSTGDFTWTYPMRTPPGLGGPMPQVALTYSSSKVDGLTASTNNQPSVVGEGWDLQSGGFIERRYRSCADDGVTPRNGDLCWAYDNATVTLAGKASELIRDDASGEWRMKSDDGTKVEKLTSTTNGNGDNDGEHWKLTTIDGTQYFFGLNRLPGWTSGKPETASAWTVPVYGDDSGEPCNAQDWCRQAWRWNLDYVVDPNGNAATYWYSKETNNYNRNLSTVTAYDRGGWLDRVDYAQRSGTLFTAQAPARVVFGMAERCLPDGNFDCAESKFTTANATKWPDTPADLNCPSTCTGKTSPSFWTRKRLTSVTTQMYSGSGTDYVDVDTWKLTHLFPAAGDGTTPSLWLDSVQQTGKAPGATAVTLPAVTFGGAQMHNRVDDQGGVRPFTKRRLTSIVNETGGQTSVTYSGEDCTPGSLPAPDSNTRRCFPQYWTPEGETDPIRDWFHKYVVTGVSEVDNTGGAPFVTTKYEYVGGAAWHYDDDDGLTKDKYKTWSQWRGYEKVRVYGGESTETRSMSETLYFRGMDGDKTSSGTRNASVTDSEGVAVEDKPWLQGTVRESITYSGPGGDVVEGVITDPWSRGPTATRARSFGTVHAYVTGTAKTRTRTALSAGGWRRTESRTAFTDEGLPSEVSDLGDTSTAADDRCTRTTYVRDETKWIIDTPSRVETVSVACATTPSRPGQLISDAKTTYDTWGNVTKTERLSGWSGGPQYTTVATTVYDAYGRATEVADSASNKTTTAYTHATGGLVSRTTVTNPAGHVTTTDLNPAWGTVTATVDANDKRTDVAYDGLGRTTQVWPPIRPKSTNPNSPSVKYTYLVRTDGPVAVTTQTIRNDATYTTSHALYDGLLRPRQTQAPAPGGGRVITDTFYNSRGLAVKANASYFNDQASATTLWNVANDTDIPSQTRTTYDGLGRVTKSAFHVRNVEKWKTTTTYGGDHVTVTPPAGGTPTTTYTDARGLTTELRQHKSVGYDRTRYGYTPAGQLAAVTDAAGNEWKYTYDLRGRKTKDEDPDKGTTTSTYNDLDQLTSTTDARGTTLTYTYDALGRKTGLFNGSTKLADWTYDTLLKGAQTAATRYVGGQPYVTKVDSYDDAYRPITQSVVIPSAEGTKLAGTYQYAFGYNLDGTTAQYTVPAAGGLPRELLLTGYDELGNPLTTGGMTSYVTETRYDKLSQPQFIRMRTSTTAKQTVRQWFYEEGTNRVQRLTTQREVAPAMVSDLNYGYDTAGNITSITDKANTTDAQCFQYDYLRRLTEAWAQGTENCAATPAQSVVGGPAPYWTGFGYDVTGNRTTEVKHAASGDTTRTYSYPSAGSPRPHGVTAISGGDAYTYDAAGNTITRKVGADPQQTLDWDAEGHLSKVTTTAGVTSYLYDADGNRLIRRDPTGTTLYLPDQEIRLTTATNTTTCTRFYIHGGQTVAQRVLGTVTWLAGDMQGTATASVTATDAQTTAVRRQTPFGTSRDATTVVWANEKGFVGGTADPSTSLTHLGAREYDPRAGRFLSVDPLLDTSDPQQMNGYSYAANSPVTFSDPTGLIPDDYANGRNGGYRGWQQDTADRKAGRPVTSRPDYKPIGNYTARPAAKAGCGTWDFGCRARSVISSAGQWIAEHKTVIISTAVSIGVGALCTTVTAGAGAVGCAVLGGMAGRLVSDGMSGQIDSLGDALTSAAWGAGEGLLGLGIGKLIGAGAGKIGAAFRQSPVRAAPAAPTPRAATSCTTNSFTPATLVLLTGGATKSISDIQLGDEVLAGDTATGKVEGKPVTALVTGTGSKDLVDITVDGGQTITATAGHPFWAPALKKWVPAENLTVGTLLHTAAGTHVQVAKVAERAAVQRVHNLTVADFHTYFVLAGSSPVLVHNCGDAIDLYHGTSREGAAAIRANGVDPAYAPRPRDFGDGFYTTRLRSQAQGWVDKRYPGGEVLHFRVPTSELEGLTTLTFSGPSPLLAEFVRHYRGGGTNLPYDMVEGPMLANPKAFMGGAAPIWIGNQVTFFRNTGPMLDRALQ</sequence>
<dbReference type="SUPFAM" id="SSF51294">
    <property type="entry name" value="Hedgehog/intein (Hint) domain"/>
    <property type="match status" value="1"/>
</dbReference>
<feature type="region of interest" description="Disordered" evidence="2">
    <location>
        <begin position="28"/>
        <end position="67"/>
    </location>
</feature>
<feature type="region of interest" description="Disordered" evidence="2">
    <location>
        <begin position="1488"/>
        <end position="1507"/>
    </location>
</feature>
<dbReference type="PANTHER" id="PTHR32305:SF17">
    <property type="entry name" value="TRNA NUCLEASE WAPA"/>
    <property type="match status" value="1"/>
</dbReference>
<evidence type="ECO:0000256" key="3">
    <source>
        <dbReference type="SAM" id="SignalP"/>
    </source>
</evidence>
<dbReference type="Pfam" id="PF13151">
    <property type="entry name" value="DUF3990"/>
    <property type="match status" value="1"/>
</dbReference>
<dbReference type="Pfam" id="PF07591">
    <property type="entry name" value="PT-HINT"/>
    <property type="match status" value="1"/>
</dbReference>
<feature type="region of interest" description="Disordered" evidence="2">
    <location>
        <begin position="716"/>
        <end position="736"/>
    </location>
</feature>
<dbReference type="Gene3D" id="2.170.16.10">
    <property type="entry name" value="Hedgehog/Intein (Hint) domain"/>
    <property type="match status" value="1"/>
</dbReference>
<feature type="chain" id="PRO_5039702092" evidence="3">
    <location>
        <begin position="30"/>
        <end position="2190"/>
    </location>
</feature>
<feature type="compositionally biased region" description="Polar residues" evidence="2">
    <location>
        <begin position="721"/>
        <end position="732"/>
    </location>
</feature>
<dbReference type="Pfam" id="PF25023">
    <property type="entry name" value="TEN_YD-shell"/>
    <property type="match status" value="1"/>
</dbReference>
<organism evidence="5 6">
    <name type="scientific">Herbidospora solisilvae</name>
    <dbReference type="NCBI Taxonomy" id="2696284"/>
    <lineage>
        <taxon>Bacteria</taxon>
        <taxon>Bacillati</taxon>
        <taxon>Actinomycetota</taxon>
        <taxon>Actinomycetes</taxon>
        <taxon>Streptosporangiales</taxon>
        <taxon>Streptosporangiaceae</taxon>
        <taxon>Herbidospora</taxon>
    </lineage>
</organism>
<evidence type="ECO:0000256" key="1">
    <source>
        <dbReference type="ARBA" id="ARBA00022737"/>
    </source>
</evidence>
<dbReference type="GO" id="GO:0016539">
    <property type="term" value="P:intein-mediated protein splicing"/>
    <property type="evidence" value="ECO:0007669"/>
    <property type="project" value="InterPro"/>
</dbReference>
<dbReference type="EMBL" id="WXEW01000001">
    <property type="protein sequence ID" value="NAS20108.1"/>
    <property type="molecule type" value="Genomic_DNA"/>
</dbReference>
<evidence type="ECO:0000256" key="2">
    <source>
        <dbReference type="SAM" id="MobiDB-lite"/>
    </source>
</evidence>
<keyword evidence="3" id="KW-0732">Signal</keyword>